<protein>
    <submittedName>
        <fullName evidence="1">Uncharacterized protein</fullName>
    </submittedName>
</protein>
<reference evidence="1 2" key="1">
    <citation type="submission" date="2023-07" db="EMBL/GenBank/DDBJ databases">
        <title>Sorghum-associated microbial communities from plants grown in Nebraska, USA.</title>
        <authorList>
            <person name="Schachtman D."/>
        </authorList>
    </citation>
    <scope>NUCLEOTIDE SEQUENCE [LARGE SCALE GENOMIC DNA]</scope>
    <source>
        <strain evidence="1 2">DS994</strain>
    </source>
</reference>
<dbReference type="EMBL" id="JAUSSY010000003">
    <property type="protein sequence ID" value="MDQ0117863.1"/>
    <property type="molecule type" value="Genomic_DNA"/>
</dbReference>
<name>A0ABT9UFW9_9MICC</name>
<accession>A0ABT9UFW9</accession>
<comment type="caution">
    <text evidence="1">The sequence shown here is derived from an EMBL/GenBank/DDBJ whole genome shotgun (WGS) entry which is preliminary data.</text>
</comment>
<gene>
    <name evidence="1" type="ORF">J2T22_001036</name>
</gene>
<dbReference type="RefSeq" id="WP_307488619.1">
    <property type="nucleotide sequence ID" value="NZ_JAUSSY010000003.1"/>
</dbReference>
<evidence type="ECO:0000313" key="1">
    <source>
        <dbReference type="EMBL" id="MDQ0117863.1"/>
    </source>
</evidence>
<keyword evidence="2" id="KW-1185">Reference proteome</keyword>
<proteinExistence type="predicted"/>
<sequence length="162" mass="16346">MVLTTPGPGPAGRSTRTGRKHLGGLVLAALALLTGCSGGTSQSVSTALKDSSSAVATARIALRQDMDGKLTRAATSTTLDDELKEIQTSRSTVLKLSPATQEERETQKQALDVLDQCAAGFATARAALAANDGGAPSVSDGDKALAGAQDALKQLEGKVGSP</sequence>
<organism evidence="1 2">
    <name type="scientific">Pseudarthrobacter defluvii</name>
    <dbReference type="NCBI Taxonomy" id="410837"/>
    <lineage>
        <taxon>Bacteria</taxon>
        <taxon>Bacillati</taxon>
        <taxon>Actinomycetota</taxon>
        <taxon>Actinomycetes</taxon>
        <taxon>Micrococcales</taxon>
        <taxon>Micrococcaceae</taxon>
        <taxon>Pseudarthrobacter</taxon>
    </lineage>
</organism>
<evidence type="ECO:0000313" key="2">
    <source>
        <dbReference type="Proteomes" id="UP001226389"/>
    </source>
</evidence>
<dbReference type="Proteomes" id="UP001226389">
    <property type="component" value="Unassembled WGS sequence"/>
</dbReference>